<proteinExistence type="predicted"/>
<reference evidence="1" key="1">
    <citation type="submission" date="2020-08" db="EMBL/GenBank/DDBJ databases">
        <title>Diversity of carbapenem-resistant Acinetobacter baumannii and bacteriophage-mediated spread of the Oxa23 carbapenemase.</title>
        <authorList>
            <person name="Abouelfetouh A."/>
            <person name="Mattock J."/>
            <person name="Turner D."/>
            <person name="Li E."/>
            <person name="Evans B.A."/>
        </authorList>
    </citation>
    <scope>NUCLEOTIDE SEQUENCE</scope>
    <source>
        <strain evidence="1">A86</strain>
    </source>
</reference>
<dbReference type="EMBL" id="JACSVK010000293">
    <property type="protein sequence ID" value="MBD0222258.1"/>
    <property type="molecule type" value="Genomic_DNA"/>
</dbReference>
<feature type="non-terminal residue" evidence="1">
    <location>
        <position position="1"/>
    </location>
</feature>
<dbReference type="AlphaFoldDB" id="A0A8I0K922"/>
<dbReference type="Proteomes" id="UP000634608">
    <property type="component" value="Unassembled WGS sequence"/>
</dbReference>
<sequence length="95" mass="10576">TSSGKEYYTNISYSYPLNNTFNLFGSAGYTLLENKEKFLQVFGGEGTQKAHVDYKIGVRATLKGLDAELSWIDTTIDTSNKNMQGTLYLSVGKNF</sequence>
<evidence type="ECO:0000313" key="2">
    <source>
        <dbReference type="Proteomes" id="UP000634608"/>
    </source>
</evidence>
<organism evidence="1 2">
    <name type="scientific">Acinetobacter baumannii</name>
    <dbReference type="NCBI Taxonomy" id="470"/>
    <lineage>
        <taxon>Bacteria</taxon>
        <taxon>Pseudomonadati</taxon>
        <taxon>Pseudomonadota</taxon>
        <taxon>Gammaproteobacteria</taxon>
        <taxon>Moraxellales</taxon>
        <taxon>Moraxellaceae</taxon>
        <taxon>Acinetobacter</taxon>
        <taxon>Acinetobacter calcoaceticus/baumannii complex</taxon>
    </lineage>
</organism>
<evidence type="ECO:0000313" key="1">
    <source>
        <dbReference type="EMBL" id="MBD0222258.1"/>
    </source>
</evidence>
<dbReference type="RefSeq" id="WP_188147591.1">
    <property type="nucleotide sequence ID" value="NZ_JACSVK010000293.1"/>
</dbReference>
<comment type="caution">
    <text evidence="1">The sequence shown here is derived from an EMBL/GenBank/DDBJ whole genome shotgun (WGS) entry which is preliminary data.</text>
</comment>
<name>A0A8I0K922_ACIBA</name>
<gene>
    <name evidence="1" type="ORF">IAG11_20675</name>
</gene>
<accession>A0A8I0K922</accession>
<protein>
    <submittedName>
        <fullName evidence="1">Uncharacterized protein</fullName>
    </submittedName>
</protein>